<evidence type="ECO:0000313" key="2">
    <source>
        <dbReference type="Proteomes" id="UP001060085"/>
    </source>
</evidence>
<organism evidence="1 2">
    <name type="scientific">Catharanthus roseus</name>
    <name type="common">Madagascar periwinkle</name>
    <name type="synonym">Vinca rosea</name>
    <dbReference type="NCBI Taxonomy" id="4058"/>
    <lineage>
        <taxon>Eukaryota</taxon>
        <taxon>Viridiplantae</taxon>
        <taxon>Streptophyta</taxon>
        <taxon>Embryophyta</taxon>
        <taxon>Tracheophyta</taxon>
        <taxon>Spermatophyta</taxon>
        <taxon>Magnoliopsida</taxon>
        <taxon>eudicotyledons</taxon>
        <taxon>Gunneridae</taxon>
        <taxon>Pentapetalae</taxon>
        <taxon>asterids</taxon>
        <taxon>lamiids</taxon>
        <taxon>Gentianales</taxon>
        <taxon>Apocynaceae</taxon>
        <taxon>Rauvolfioideae</taxon>
        <taxon>Vinceae</taxon>
        <taxon>Catharanthinae</taxon>
        <taxon>Catharanthus</taxon>
    </lineage>
</organism>
<dbReference type="EMBL" id="CM044702">
    <property type="protein sequence ID" value="KAI5675135.1"/>
    <property type="molecule type" value="Genomic_DNA"/>
</dbReference>
<dbReference type="Proteomes" id="UP001060085">
    <property type="component" value="Linkage Group LG02"/>
</dbReference>
<name>A0ACC0BR89_CATRO</name>
<protein>
    <submittedName>
        <fullName evidence="1">Uncharacterized protein</fullName>
    </submittedName>
</protein>
<gene>
    <name evidence="1" type="ORF">M9H77_06085</name>
</gene>
<accession>A0ACC0BR89</accession>
<keyword evidence="2" id="KW-1185">Reference proteome</keyword>
<comment type="caution">
    <text evidence="1">The sequence shown here is derived from an EMBL/GenBank/DDBJ whole genome shotgun (WGS) entry which is preliminary data.</text>
</comment>
<reference evidence="2" key="1">
    <citation type="journal article" date="2023" name="Nat. Plants">
        <title>Single-cell RNA sequencing provides a high-resolution roadmap for understanding the multicellular compartmentation of specialized metabolism.</title>
        <authorList>
            <person name="Sun S."/>
            <person name="Shen X."/>
            <person name="Li Y."/>
            <person name="Li Y."/>
            <person name="Wang S."/>
            <person name="Li R."/>
            <person name="Zhang H."/>
            <person name="Shen G."/>
            <person name="Guo B."/>
            <person name="Wei J."/>
            <person name="Xu J."/>
            <person name="St-Pierre B."/>
            <person name="Chen S."/>
            <person name="Sun C."/>
        </authorList>
    </citation>
    <scope>NUCLEOTIDE SEQUENCE [LARGE SCALE GENOMIC DNA]</scope>
</reference>
<evidence type="ECO:0000313" key="1">
    <source>
        <dbReference type="EMBL" id="KAI5675135.1"/>
    </source>
</evidence>
<proteinExistence type="predicted"/>
<sequence>MKILFVFLTIALCTYGEAHNTYQFQETKMTIYSHSISTGPNATGVTVAGIPGEHWEILKFGNVYVADEPIKEGISQNSKQIARCRGLYVTASRDGETLHATYSMRFTDEIYGGSKLEFQGSYGVSDTLREIPIVGGAGKFRLARGYVIWETVQEEPFVERGNITVLHPILTH</sequence>